<dbReference type="InterPro" id="IPR008910">
    <property type="entry name" value="MSC_TM_helix"/>
</dbReference>
<dbReference type="Pfam" id="PF00924">
    <property type="entry name" value="MS_channel_2nd"/>
    <property type="match status" value="1"/>
</dbReference>
<dbReference type="Gene3D" id="3.30.70.100">
    <property type="match status" value="1"/>
</dbReference>
<dbReference type="InterPro" id="IPR006685">
    <property type="entry name" value="MscS_channel_2nd"/>
</dbReference>
<proteinExistence type="inferred from homology"/>
<accession>A0A3P1SVM5</accession>
<dbReference type="Pfam" id="PF21088">
    <property type="entry name" value="MS_channel_1st"/>
    <property type="match status" value="1"/>
</dbReference>
<evidence type="ECO:0000256" key="5">
    <source>
        <dbReference type="ARBA" id="ARBA00022989"/>
    </source>
</evidence>
<keyword evidence="7" id="KW-0997">Cell inner membrane</keyword>
<evidence type="ECO:0000256" key="2">
    <source>
        <dbReference type="ARBA" id="ARBA00008017"/>
    </source>
</evidence>
<dbReference type="GO" id="GO:0005886">
    <property type="term" value="C:plasma membrane"/>
    <property type="evidence" value="ECO:0007669"/>
    <property type="project" value="UniProtKB-SubCell"/>
</dbReference>
<dbReference type="PANTHER" id="PTHR30221">
    <property type="entry name" value="SMALL-CONDUCTANCE MECHANOSENSITIVE CHANNEL"/>
    <property type="match status" value="1"/>
</dbReference>
<dbReference type="Gene3D" id="2.30.30.60">
    <property type="match status" value="1"/>
</dbReference>
<evidence type="ECO:0000313" key="12">
    <source>
        <dbReference type="Proteomes" id="UP000267535"/>
    </source>
</evidence>
<keyword evidence="12" id="KW-1185">Reference proteome</keyword>
<feature type="transmembrane region" description="Helical" evidence="7">
    <location>
        <begin position="12"/>
        <end position="41"/>
    </location>
</feature>
<sequence length="291" mass="31656">MIEEELASLAHFYTLIIDFFVNYSFQVIGAIIILIIGLIIARWIANLTLRLCQKNNVDITLSHFISSTVRLLIIAMVAIICLGKFGISVAPFIAAIGAISLSIGLALQGVFSNYGAGFTIILTRPFVVGNTIRCNDVCGIVEEIRLAHTLLSTEDGEIITIPNKHIVGEVLVNSFENTVVEASIGISYSSCPDQAIALIQQQLSDNAGVVQEPAPQVGIAAFGDSSVELAYRYWVPTKQLFELQFQVNAAIFSAFRDKGIEIPFPQSEITLKNEISLTKKSLDKGVASKHL</sequence>
<dbReference type="InterPro" id="IPR011066">
    <property type="entry name" value="MscS_channel_C_sf"/>
</dbReference>
<dbReference type="RefSeq" id="WP_124925187.1">
    <property type="nucleotide sequence ID" value="NZ_BMOH01000003.1"/>
</dbReference>
<dbReference type="Pfam" id="PF21082">
    <property type="entry name" value="MS_channel_3rd"/>
    <property type="match status" value="1"/>
</dbReference>
<keyword evidence="5 7" id="KW-1133">Transmembrane helix</keyword>
<evidence type="ECO:0000256" key="6">
    <source>
        <dbReference type="ARBA" id="ARBA00023136"/>
    </source>
</evidence>
<dbReference type="SUPFAM" id="SSF82689">
    <property type="entry name" value="Mechanosensitive channel protein MscS (YggB), C-terminal domain"/>
    <property type="match status" value="1"/>
</dbReference>
<gene>
    <name evidence="11" type="ORF">EHS89_05830</name>
</gene>
<dbReference type="InterPro" id="IPR010920">
    <property type="entry name" value="LSM_dom_sf"/>
</dbReference>
<name>A0A3P1SVM5_9GAMM</name>
<feature type="transmembrane region" description="Helical" evidence="7">
    <location>
        <begin position="61"/>
        <end position="82"/>
    </location>
</feature>
<dbReference type="InterPro" id="IPR011014">
    <property type="entry name" value="MscS_channel_TM-2"/>
</dbReference>
<feature type="domain" description="Mechanosensitive ion channel MscS" evidence="8">
    <location>
        <begin position="110"/>
        <end position="173"/>
    </location>
</feature>
<protein>
    <recommendedName>
        <fullName evidence="7">Small-conductance mechanosensitive channel</fullName>
    </recommendedName>
</protein>
<dbReference type="SUPFAM" id="SSF82861">
    <property type="entry name" value="Mechanosensitive channel protein MscS (YggB), transmembrane region"/>
    <property type="match status" value="1"/>
</dbReference>
<feature type="transmembrane region" description="Helical" evidence="7">
    <location>
        <begin position="89"/>
        <end position="111"/>
    </location>
</feature>
<dbReference type="PROSITE" id="PS01246">
    <property type="entry name" value="UPF0003"/>
    <property type="match status" value="1"/>
</dbReference>
<comment type="caution">
    <text evidence="11">The sequence shown here is derived from an EMBL/GenBank/DDBJ whole genome shotgun (WGS) entry which is preliminary data.</text>
</comment>
<keyword evidence="4 7" id="KW-0812">Transmembrane</keyword>
<dbReference type="AlphaFoldDB" id="A0A3P1SVM5"/>
<keyword evidence="3" id="KW-1003">Cell membrane</keyword>
<comment type="caution">
    <text evidence="7">Lacks conserved residue(s) required for the propagation of feature annotation.</text>
</comment>
<dbReference type="Pfam" id="PF05552">
    <property type="entry name" value="MS_channel_1st_1"/>
    <property type="match status" value="1"/>
</dbReference>
<comment type="similarity">
    <text evidence="2 7">Belongs to the MscS (TC 1.A.23) family.</text>
</comment>
<evidence type="ECO:0000313" key="11">
    <source>
        <dbReference type="EMBL" id="RRD00606.1"/>
    </source>
</evidence>
<dbReference type="Gene3D" id="1.10.287.1260">
    <property type="match status" value="1"/>
</dbReference>
<evidence type="ECO:0000256" key="1">
    <source>
        <dbReference type="ARBA" id="ARBA00004651"/>
    </source>
</evidence>
<dbReference type="InterPro" id="IPR049142">
    <property type="entry name" value="MS_channel_1st"/>
</dbReference>
<feature type="domain" description="Mechanosensitive ion channel transmembrane helices 2/3" evidence="10">
    <location>
        <begin position="69"/>
        <end position="108"/>
    </location>
</feature>
<evidence type="ECO:0000256" key="4">
    <source>
        <dbReference type="ARBA" id="ARBA00022692"/>
    </source>
</evidence>
<evidence type="ECO:0000256" key="3">
    <source>
        <dbReference type="ARBA" id="ARBA00022475"/>
    </source>
</evidence>
<dbReference type="SUPFAM" id="SSF50182">
    <property type="entry name" value="Sm-like ribonucleoproteins"/>
    <property type="match status" value="1"/>
</dbReference>
<evidence type="ECO:0000256" key="7">
    <source>
        <dbReference type="RuleBase" id="RU369025"/>
    </source>
</evidence>
<organism evidence="11 12">
    <name type="scientific">Amphritea balenae</name>
    <dbReference type="NCBI Taxonomy" id="452629"/>
    <lineage>
        <taxon>Bacteria</taxon>
        <taxon>Pseudomonadati</taxon>
        <taxon>Pseudomonadota</taxon>
        <taxon>Gammaproteobacteria</taxon>
        <taxon>Oceanospirillales</taxon>
        <taxon>Oceanospirillaceae</taxon>
        <taxon>Amphritea</taxon>
    </lineage>
</organism>
<dbReference type="PANTHER" id="PTHR30221:SF1">
    <property type="entry name" value="SMALL-CONDUCTANCE MECHANOSENSITIVE CHANNEL"/>
    <property type="match status" value="1"/>
</dbReference>
<keyword evidence="7" id="KW-0407">Ion channel</keyword>
<dbReference type="InterPro" id="IPR045275">
    <property type="entry name" value="MscS_archaea/bacteria_type"/>
</dbReference>
<dbReference type="InterPro" id="IPR006686">
    <property type="entry name" value="MscS_channel_CS"/>
</dbReference>
<dbReference type="EMBL" id="RQXV01000002">
    <property type="protein sequence ID" value="RRD00606.1"/>
    <property type="molecule type" value="Genomic_DNA"/>
</dbReference>
<evidence type="ECO:0000259" key="8">
    <source>
        <dbReference type="Pfam" id="PF00924"/>
    </source>
</evidence>
<dbReference type="OrthoDB" id="9799209at2"/>
<comment type="function">
    <text evidence="7">Mechanosensitive channel that participates in the regulation of osmotic pressure changes within the cell, opening in response to stretch forces in the membrane lipid bilayer, without the need for other proteins. Contributes to normal resistance to hypoosmotic shock. Forms an ion channel of 1.0 nanosiemens conductance with a slight preference for anions.</text>
</comment>
<reference evidence="11 12" key="1">
    <citation type="submission" date="2018-11" db="EMBL/GenBank/DDBJ databases">
        <title>The draft genome sequence of Amphritea balenae JAMM 1525T.</title>
        <authorList>
            <person name="Fang Z."/>
            <person name="Zhang Y."/>
            <person name="Han X."/>
        </authorList>
    </citation>
    <scope>NUCLEOTIDE SEQUENCE [LARGE SCALE GENOMIC DNA]</scope>
    <source>
        <strain evidence="11 12">JAMM 1525</strain>
    </source>
</reference>
<keyword evidence="7" id="KW-0813">Transport</keyword>
<dbReference type="Proteomes" id="UP000267535">
    <property type="component" value="Unassembled WGS sequence"/>
</dbReference>
<dbReference type="InterPro" id="IPR049278">
    <property type="entry name" value="MS_channel_C"/>
</dbReference>
<keyword evidence="6 7" id="KW-0472">Membrane</keyword>
<keyword evidence="7" id="KW-0406">Ion transport</keyword>
<comment type="subunit">
    <text evidence="7">Homoheptamer.</text>
</comment>
<dbReference type="GO" id="GO:0008381">
    <property type="term" value="F:mechanosensitive monoatomic ion channel activity"/>
    <property type="evidence" value="ECO:0007669"/>
    <property type="project" value="InterPro"/>
</dbReference>
<evidence type="ECO:0000259" key="9">
    <source>
        <dbReference type="Pfam" id="PF21082"/>
    </source>
</evidence>
<dbReference type="InterPro" id="IPR023408">
    <property type="entry name" value="MscS_beta-dom_sf"/>
</dbReference>
<evidence type="ECO:0000259" key="10">
    <source>
        <dbReference type="Pfam" id="PF21088"/>
    </source>
</evidence>
<feature type="domain" description="Mechanosensitive ion channel MscS C-terminal" evidence="9">
    <location>
        <begin position="180"/>
        <end position="262"/>
    </location>
</feature>
<comment type="subcellular location">
    <subcellularLocation>
        <location evidence="7">Cell inner membrane</location>
        <topology evidence="7">Multi-pass membrane protein</topology>
    </subcellularLocation>
    <subcellularLocation>
        <location evidence="1">Cell membrane</location>
        <topology evidence="1">Multi-pass membrane protein</topology>
    </subcellularLocation>
</comment>